<keyword evidence="4 7" id="KW-0418">Kinase</keyword>
<evidence type="ECO:0000313" key="7">
    <source>
        <dbReference type="EMBL" id="WMW66338.1"/>
    </source>
</evidence>
<feature type="domain" description="Histidine kinase" evidence="6">
    <location>
        <begin position="192"/>
        <end position="408"/>
    </location>
</feature>
<dbReference type="EC" id="2.7.13.3" evidence="2"/>
<keyword evidence="3" id="KW-0808">Transferase</keyword>
<organism evidence="7 8">
    <name type="scientific">Nitratidesulfovibrio liaohensis</name>
    <dbReference type="NCBI Taxonomy" id="2604158"/>
    <lineage>
        <taxon>Bacteria</taxon>
        <taxon>Pseudomonadati</taxon>
        <taxon>Thermodesulfobacteriota</taxon>
        <taxon>Desulfovibrionia</taxon>
        <taxon>Desulfovibrionales</taxon>
        <taxon>Desulfovibrionaceae</taxon>
        <taxon>Nitratidesulfovibrio</taxon>
    </lineage>
</organism>
<reference evidence="7" key="1">
    <citation type="submission" date="2023-09" db="EMBL/GenBank/DDBJ databases">
        <authorList>
            <consortium name="CW5 consortium"/>
            <person name="Lu C.-W."/>
        </authorList>
    </citation>
    <scope>NUCLEOTIDE SEQUENCE</scope>
    <source>
        <strain evidence="7">KPS</strain>
    </source>
</reference>
<name>A0ABY9R3K8_9BACT</name>
<evidence type="ECO:0000256" key="5">
    <source>
        <dbReference type="SAM" id="Phobius"/>
    </source>
</evidence>
<dbReference type="GO" id="GO:0016301">
    <property type="term" value="F:kinase activity"/>
    <property type="evidence" value="ECO:0007669"/>
    <property type="project" value="UniProtKB-KW"/>
</dbReference>
<protein>
    <recommendedName>
        <fullName evidence="2">histidine kinase</fullName>
        <ecNumber evidence="2">2.7.13.3</ecNumber>
    </recommendedName>
</protein>
<dbReference type="EMBL" id="CP133659">
    <property type="protein sequence ID" value="WMW66338.1"/>
    <property type="molecule type" value="Genomic_DNA"/>
</dbReference>
<dbReference type="Pfam" id="PF02518">
    <property type="entry name" value="HATPase_c"/>
    <property type="match status" value="1"/>
</dbReference>
<evidence type="ECO:0000256" key="2">
    <source>
        <dbReference type="ARBA" id="ARBA00012438"/>
    </source>
</evidence>
<evidence type="ECO:0000256" key="4">
    <source>
        <dbReference type="ARBA" id="ARBA00022777"/>
    </source>
</evidence>
<comment type="catalytic activity">
    <reaction evidence="1">
        <text>ATP + protein L-histidine = ADP + protein N-phospho-L-histidine.</text>
        <dbReference type="EC" id="2.7.13.3"/>
    </reaction>
</comment>
<gene>
    <name evidence="7" type="ORF">KPS_000905</name>
</gene>
<keyword evidence="5" id="KW-0812">Transmembrane</keyword>
<dbReference type="Gene3D" id="1.10.287.130">
    <property type="match status" value="1"/>
</dbReference>
<dbReference type="Gene3D" id="3.30.565.10">
    <property type="entry name" value="Histidine kinase-like ATPase, C-terminal domain"/>
    <property type="match status" value="1"/>
</dbReference>
<proteinExistence type="predicted"/>
<dbReference type="Proteomes" id="UP001180616">
    <property type="component" value="Chromosome"/>
</dbReference>
<dbReference type="InterPro" id="IPR036097">
    <property type="entry name" value="HisK_dim/P_sf"/>
</dbReference>
<evidence type="ECO:0000313" key="8">
    <source>
        <dbReference type="Proteomes" id="UP001180616"/>
    </source>
</evidence>
<dbReference type="InterPro" id="IPR003594">
    <property type="entry name" value="HATPase_dom"/>
</dbReference>
<sequence>MHSRLKTYSPLLLSLALGGVIVLLVLRIVSFSDAVTSYYTPAILNFENLMEGSQHLKAVMGDSGSHDPSESIAARHFTIALDRLIRMGNTTWPGDHQRPLDEVLAAADRVRESLNSRDSASLAASLDSLLPLLAKHTLEHGEELENARRSIRVSTIGAGLLSLLLTVLGYAATMRERRVAQLLAREKDIEQIIRHDIKSPLSGLICLPSLLLEDENLTSNQRGMLEMSALTGRKILNQINCSLTLHRIEDGTYHLTPEECIPAKLAHENIEILAFANQVEPSVFNVRERGPNGGGASLTLRTDALLLDIILMNLLRNALEASDPGVPVSVDISWLDNGISIAIANSRSVPFKIRGCFFEKYVTSGKVGGTGLGTYSAMIMVRAIGGIIDMKTSDESGTVVTIHIPQGVTPTSKRSQPV</sequence>
<keyword evidence="5" id="KW-0472">Membrane</keyword>
<dbReference type="PANTHER" id="PTHR42878:SF14">
    <property type="entry name" value="OSMOLARITY TWO-COMPONENT SYSTEM PROTEIN SSK1"/>
    <property type="match status" value="1"/>
</dbReference>
<dbReference type="InterPro" id="IPR036890">
    <property type="entry name" value="HATPase_C_sf"/>
</dbReference>
<keyword evidence="5" id="KW-1133">Transmembrane helix</keyword>
<dbReference type="PANTHER" id="PTHR42878">
    <property type="entry name" value="TWO-COMPONENT HISTIDINE KINASE"/>
    <property type="match status" value="1"/>
</dbReference>
<dbReference type="SMART" id="SM00387">
    <property type="entry name" value="HATPase_c"/>
    <property type="match status" value="1"/>
</dbReference>
<dbReference type="InterPro" id="IPR005467">
    <property type="entry name" value="His_kinase_dom"/>
</dbReference>
<accession>A0ABY9R3K8</accession>
<evidence type="ECO:0000256" key="3">
    <source>
        <dbReference type="ARBA" id="ARBA00022679"/>
    </source>
</evidence>
<evidence type="ECO:0000259" key="6">
    <source>
        <dbReference type="PROSITE" id="PS50109"/>
    </source>
</evidence>
<dbReference type="InterPro" id="IPR050351">
    <property type="entry name" value="BphY/WalK/GraS-like"/>
</dbReference>
<dbReference type="SUPFAM" id="SSF55874">
    <property type="entry name" value="ATPase domain of HSP90 chaperone/DNA topoisomerase II/histidine kinase"/>
    <property type="match status" value="1"/>
</dbReference>
<evidence type="ECO:0000256" key="1">
    <source>
        <dbReference type="ARBA" id="ARBA00000085"/>
    </source>
</evidence>
<dbReference type="PROSITE" id="PS50109">
    <property type="entry name" value="HIS_KIN"/>
    <property type="match status" value="1"/>
</dbReference>
<dbReference type="RefSeq" id="WP_309542241.1">
    <property type="nucleotide sequence ID" value="NZ_CP133659.1"/>
</dbReference>
<keyword evidence="8" id="KW-1185">Reference proteome</keyword>
<feature type="transmembrane region" description="Helical" evidence="5">
    <location>
        <begin position="153"/>
        <end position="172"/>
    </location>
</feature>
<dbReference type="SUPFAM" id="SSF47384">
    <property type="entry name" value="Homodimeric domain of signal transducing histidine kinase"/>
    <property type="match status" value="1"/>
</dbReference>